<dbReference type="EMBL" id="UYYB01105896">
    <property type="protein sequence ID" value="VDM79650.1"/>
    <property type="molecule type" value="Genomic_DNA"/>
</dbReference>
<name>A0A3P7J2I8_STRVU</name>
<dbReference type="GO" id="GO:0005737">
    <property type="term" value="C:cytoplasm"/>
    <property type="evidence" value="ECO:0007669"/>
    <property type="project" value="TreeGrafter"/>
</dbReference>
<protein>
    <recommendedName>
        <fullName evidence="1">Rho-GAP domain-containing protein</fullName>
    </recommendedName>
</protein>
<dbReference type="GO" id="GO:0007165">
    <property type="term" value="P:signal transduction"/>
    <property type="evidence" value="ECO:0007669"/>
    <property type="project" value="InterPro"/>
</dbReference>
<dbReference type="SUPFAM" id="SSF48350">
    <property type="entry name" value="GTPase activation domain, GAP"/>
    <property type="match status" value="1"/>
</dbReference>
<dbReference type="PANTHER" id="PTHR45899:SF2">
    <property type="entry name" value="RHO GTPASE ACTIVATING PROTEIN AT 15B, ISOFORM C"/>
    <property type="match status" value="1"/>
</dbReference>
<gene>
    <name evidence="2" type="ORF">SVUK_LOCUS14648</name>
</gene>
<dbReference type="AlphaFoldDB" id="A0A3P7J2I8"/>
<dbReference type="Gene3D" id="1.10.555.10">
    <property type="entry name" value="Rho GTPase activation protein"/>
    <property type="match status" value="1"/>
</dbReference>
<dbReference type="InterPro" id="IPR000198">
    <property type="entry name" value="RhoGAP_dom"/>
</dbReference>
<dbReference type="PROSITE" id="PS50238">
    <property type="entry name" value="RHOGAP"/>
    <property type="match status" value="1"/>
</dbReference>
<evidence type="ECO:0000313" key="3">
    <source>
        <dbReference type="Proteomes" id="UP000270094"/>
    </source>
</evidence>
<keyword evidence="3" id="KW-1185">Reference proteome</keyword>
<dbReference type="Pfam" id="PF00620">
    <property type="entry name" value="RhoGAP"/>
    <property type="match status" value="1"/>
</dbReference>
<sequence>MELSFHEDDTTEECVAGPYSLLGCELICREEQTITIRLSERESNKIVVFTAEKDAETWILLLGEIVDKCLRFIAAYGFRSEGIYRRNGKISEAKDIYKKLTEDPVGTHIASTSEETAYAVADVLRQFFRRLKTPLIPQSIHKDIYKLG</sequence>
<reference evidence="2 3" key="1">
    <citation type="submission" date="2018-11" db="EMBL/GenBank/DDBJ databases">
        <authorList>
            <consortium name="Pathogen Informatics"/>
        </authorList>
    </citation>
    <scope>NUCLEOTIDE SEQUENCE [LARGE SCALE GENOMIC DNA]</scope>
</reference>
<evidence type="ECO:0000313" key="2">
    <source>
        <dbReference type="EMBL" id="VDM79650.1"/>
    </source>
</evidence>
<feature type="domain" description="Rho-GAP" evidence="1">
    <location>
        <begin position="53"/>
        <end position="148"/>
    </location>
</feature>
<dbReference type="Proteomes" id="UP000270094">
    <property type="component" value="Unassembled WGS sequence"/>
</dbReference>
<organism evidence="2 3">
    <name type="scientific">Strongylus vulgaris</name>
    <name type="common">Blood worm</name>
    <dbReference type="NCBI Taxonomy" id="40348"/>
    <lineage>
        <taxon>Eukaryota</taxon>
        <taxon>Metazoa</taxon>
        <taxon>Ecdysozoa</taxon>
        <taxon>Nematoda</taxon>
        <taxon>Chromadorea</taxon>
        <taxon>Rhabditida</taxon>
        <taxon>Rhabditina</taxon>
        <taxon>Rhabditomorpha</taxon>
        <taxon>Strongyloidea</taxon>
        <taxon>Strongylidae</taxon>
        <taxon>Strongylus</taxon>
    </lineage>
</organism>
<accession>A0A3P7J2I8</accession>
<dbReference type="PANTHER" id="PTHR45899">
    <property type="entry name" value="RHO GTPASE ACTIVATING PROTEIN AT 15B, ISOFORM C"/>
    <property type="match status" value="1"/>
</dbReference>
<proteinExistence type="predicted"/>
<dbReference type="GO" id="GO:0005547">
    <property type="term" value="F:phosphatidylinositol-3,4,5-trisphosphate binding"/>
    <property type="evidence" value="ECO:0007669"/>
    <property type="project" value="TreeGrafter"/>
</dbReference>
<dbReference type="InterPro" id="IPR008936">
    <property type="entry name" value="Rho_GTPase_activation_prot"/>
</dbReference>
<dbReference type="OrthoDB" id="29546at2759"/>
<evidence type="ECO:0000259" key="1">
    <source>
        <dbReference type="PROSITE" id="PS50238"/>
    </source>
</evidence>
<dbReference type="InterPro" id="IPR052227">
    <property type="entry name" value="Arf-Rho-GAP_ANK-PH_domain"/>
</dbReference>